<accession>A0A6I6LB43</accession>
<evidence type="ECO:0000313" key="3">
    <source>
        <dbReference type="Proteomes" id="UP000428803"/>
    </source>
</evidence>
<name>A0A6I6LB43_9SPHN</name>
<dbReference type="Proteomes" id="UP000428803">
    <property type="component" value="Chromosome"/>
</dbReference>
<dbReference type="OrthoDB" id="7181835at2"/>
<evidence type="ECO:0000259" key="1">
    <source>
        <dbReference type="Pfam" id="PF00248"/>
    </source>
</evidence>
<dbReference type="SUPFAM" id="SSF51430">
    <property type="entry name" value="NAD(P)-linked oxidoreductase"/>
    <property type="match status" value="1"/>
</dbReference>
<dbReference type="PANTHER" id="PTHR43312">
    <property type="entry name" value="D-THREO-ALDOSE 1-DEHYDROGENASE"/>
    <property type="match status" value="1"/>
</dbReference>
<evidence type="ECO:0000313" key="2">
    <source>
        <dbReference type="EMBL" id="QGY81307.1"/>
    </source>
</evidence>
<dbReference type="InterPro" id="IPR053135">
    <property type="entry name" value="AKR2_Oxidoreductase"/>
</dbReference>
<dbReference type="Pfam" id="PF00248">
    <property type="entry name" value="Aldo_ket_red"/>
    <property type="match status" value="1"/>
</dbReference>
<proteinExistence type="predicted"/>
<dbReference type="InterPro" id="IPR036812">
    <property type="entry name" value="NAD(P)_OxRdtase_dom_sf"/>
</dbReference>
<dbReference type="PANTHER" id="PTHR43312:SF1">
    <property type="entry name" value="NADP-DEPENDENT OXIDOREDUCTASE DOMAIN-CONTAINING PROTEIN"/>
    <property type="match status" value="1"/>
</dbReference>
<organism evidence="2 3">
    <name type="scientific">Sphingorhabdus lacus</name>
    <dbReference type="NCBI Taxonomy" id="392610"/>
    <lineage>
        <taxon>Bacteria</taxon>
        <taxon>Pseudomonadati</taxon>
        <taxon>Pseudomonadota</taxon>
        <taxon>Alphaproteobacteria</taxon>
        <taxon>Sphingomonadales</taxon>
        <taxon>Sphingomonadaceae</taxon>
        <taxon>Sphingorhabdus</taxon>
    </lineage>
</organism>
<protein>
    <submittedName>
        <fullName evidence="2">Aldo/keto reductase</fullName>
    </submittedName>
</protein>
<dbReference type="CDD" id="cd19097">
    <property type="entry name" value="AKR_unchar"/>
    <property type="match status" value="1"/>
</dbReference>
<dbReference type="Gene3D" id="3.20.20.100">
    <property type="entry name" value="NADP-dependent oxidoreductase domain"/>
    <property type="match status" value="1"/>
</dbReference>
<reference evidence="3" key="1">
    <citation type="submission" date="2019-01" db="EMBL/GenBank/DDBJ databases">
        <title>Sphingorhabdus lacus sp.nov., isolated from an oligotrophic freshwater lake.</title>
        <authorList>
            <person name="Park M."/>
        </authorList>
    </citation>
    <scope>NUCLEOTIDE SEQUENCE [LARGE SCALE GENOMIC DNA]</scope>
    <source>
        <strain evidence="3">IMCC1753</strain>
    </source>
</reference>
<dbReference type="RefSeq" id="WP_158901354.1">
    <property type="nucleotide sequence ID" value="NZ_CP035733.1"/>
</dbReference>
<dbReference type="InterPro" id="IPR023210">
    <property type="entry name" value="NADP_OxRdtase_dom"/>
</dbReference>
<dbReference type="AlphaFoldDB" id="A0A6I6LB43"/>
<dbReference type="EMBL" id="CP035733">
    <property type="protein sequence ID" value="QGY81307.1"/>
    <property type="molecule type" value="Genomic_DNA"/>
</dbReference>
<feature type="domain" description="NADP-dependent oxidoreductase" evidence="1">
    <location>
        <begin position="2"/>
        <end position="263"/>
    </location>
</feature>
<dbReference type="KEGG" id="slaa:EUU25_12175"/>
<keyword evidence="3" id="KW-1185">Reference proteome</keyword>
<gene>
    <name evidence="2" type="ORF">EUU25_12175</name>
</gene>
<sequence length="285" mass="31327">MKLAIGTAQFGLDYGIANCAGQLTQEQASKVISLARAEGLDLIDTAVAYGSSEQALGNLGVGDFQVVTKLPKRDPAQSNLRYWAVDQVALSLQRLRLDSIYAVLLHSSEDLIGPDGQSLIDGLSMIKDRGWCKKIGVSIYRPNQLDDIWPYFQPDIVQSPFSILDRRLETSGWASRLKSENVELHIRSIFLQGLLLMPPDGIPTRFSNWNPELEAITDWAQREGVTQAEASIGCALALHAADRVIVGVDGVNQLEELIKASKRGALSVPMELACQDERLVDPTQW</sequence>